<proteinExistence type="predicted"/>
<keyword evidence="3" id="KW-1185">Reference proteome</keyword>
<dbReference type="PANTHER" id="PTHR34459:SF3">
    <property type="entry name" value="OS01G0264500 PROTEIN"/>
    <property type="match status" value="1"/>
</dbReference>
<dbReference type="AlphaFoldDB" id="A0AAU9SQM7"/>
<feature type="region of interest" description="Disordered" evidence="1">
    <location>
        <begin position="97"/>
        <end position="119"/>
    </location>
</feature>
<dbReference type="PANTHER" id="PTHR34459">
    <property type="entry name" value="OS01G0264500 PROTEIN"/>
    <property type="match status" value="1"/>
</dbReference>
<evidence type="ECO:0008006" key="4">
    <source>
        <dbReference type="Google" id="ProtNLM"/>
    </source>
</evidence>
<reference evidence="2 3" key="1">
    <citation type="submission" date="2022-03" db="EMBL/GenBank/DDBJ databases">
        <authorList>
            <person name="Nunn A."/>
            <person name="Chopra R."/>
            <person name="Nunn A."/>
            <person name="Contreras Garrido A."/>
        </authorList>
    </citation>
    <scope>NUCLEOTIDE SEQUENCE [LARGE SCALE GENOMIC DNA]</scope>
</reference>
<gene>
    <name evidence="2" type="ORF">TAV2_LOCUS19847</name>
</gene>
<name>A0AAU9SQM7_THLAR</name>
<dbReference type="EMBL" id="OU466862">
    <property type="protein sequence ID" value="CAH2072449.1"/>
    <property type="molecule type" value="Genomic_DNA"/>
</dbReference>
<evidence type="ECO:0000313" key="3">
    <source>
        <dbReference type="Proteomes" id="UP000836841"/>
    </source>
</evidence>
<evidence type="ECO:0000313" key="2">
    <source>
        <dbReference type="EMBL" id="CAH2072449.1"/>
    </source>
</evidence>
<dbReference type="Proteomes" id="UP000836841">
    <property type="component" value="Chromosome 6"/>
</dbReference>
<sequence length="119" mass="12843">MTDSGHEIGIRCHHCAGPLTKNLETSEWTVAPFIRDSFSMIGSAVGGTASAFIGFNHAMPIVRKWIKGPMWLHFLVGVSGTVPALAQLASSSYRAAIHSSRPPEAQEKNKMHKSTTSPL</sequence>
<evidence type="ECO:0000256" key="1">
    <source>
        <dbReference type="SAM" id="MobiDB-lite"/>
    </source>
</evidence>
<protein>
    <recommendedName>
        <fullName evidence="4">Transmembrane protein</fullName>
    </recommendedName>
</protein>
<organism evidence="2 3">
    <name type="scientific">Thlaspi arvense</name>
    <name type="common">Field penny-cress</name>
    <dbReference type="NCBI Taxonomy" id="13288"/>
    <lineage>
        <taxon>Eukaryota</taxon>
        <taxon>Viridiplantae</taxon>
        <taxon>Streptophyta</taxon>
        <taxon>Embryophyta</taxon>
        <taxon>Tracheophyta</taxon>
        <taxon>Spermatophyta</taxon>
        <taxon>Magnoliopsida</taxon>
        <taxon>eudicotyledons</taxon>
        <taxon>Gunneridae</taxon>
        <taxon>Pentapetalae</taxon>
        <taxon>rosids</taxon>
        <taxon>malvids</taxon>
        <taxon>Brassicales</taxon>
        <taxon>Brassicaceae</taxon>
        <taxon>Thlaspideae</taxon>
        <taxon>Thlaspi</taxon>
    </lineage>
</organism>
<accession>A0AAU9SQM7</accession>